<reference evidence="3" key="2">
    <citation type="submission" date="2015-01" db="EMBL/GenBank/DDBJ databases">
        <title>Evolutionary Origins and Diversification of the Mycorrhizal Mutualists.</title>
        <authorList>
            <consortium name="DOE Joint Genome Institute"/>
            <consortium name="Mycorrhizal Genomics Consortium"/>
            <person name="Kohler A."/>
            <person name="Kuo A."/>
            <person name="Nagy L.G."/>
            <person name="Floudas D."/>
            <person name="Copeland A."/>
            <person name="Barry K.W."/>
            <person name="Cichocki N."/>
            <person name="Veneault-Fourrey C."/>
            <person name="LaButti K."/>
            <person name="Lindquist E.A."/>
            <person name="Lipzen A."/>
            <person name="Lundell T."/>
            <person name="Morin E."/>
            <person name="Murat C."/>
            <person name="Riley R."/>
            <person name="Ohm R."/>
            <person name="Sun H."/>
            <person name="Tunlid A."/>
            <person name="Henrissat B."/>
            <person name="Grigoriev I.V."/>
            <person name="Hibbett D.S."/>
            <person name="Martin F."/>
        </authorList>
    </citation>
    <scope>NUCLEOTIDE SEQUENCE [LARGE SCALE GENOMIC DNA]</scope>
    <source>
        <strain evidence="3">Ve08.2h10</strain>
    </source>
</reference>
<evidence type="ECO:0000256" key="1">
    <source>
        <dbReference type="SAM" id="MobiDB-lite"/>
    </source>
</evidence>
<evidence type="ECO:0000313" key="2">
    <source>
        <dbReference type="EMBL" id="KIK81936.1"/>
    </source>
</evidence>
<gene>
    <name evidence="2" type="ORF">PAXRUDRAFT_154889</name>
</gene>
<accession>A0A0D0DCM5</accession>
<organism evidence="2 3">
    <name type="scientific">Paxillus rubicundulus Ve08.2h10</name>
    <dbReference type="NCBI Taxonomy" id="930991"/>
    <lineage>
        <taxon>Eukaryota</taxon>
        <taxon>Fungi</taxon>
        <taxon>Dikarya</taxon>
        <taxon>Basidiomycota</taxon>
        <taxon>Agaricomycotina</taxon>
        <taxon>Agaricomycetes</taxon>
        <taxon>Agaricomycetidae</taxon>
        <taxon>Boletales</taxon>
        <taxon>Paxilineae</taxon>
        <taxon>Paxillaceae</taxon>
        <taxon>Paxillus</taxon>
    </lineage>
</organism>
<sequence length="121" mass="13311">MRGSINHASPALSLSYPSLLPSIPPCRSPQTSPRTLPKGKSKEIAISQPATLWSDEDVTRQCHGLQKPTWVLGMGTCGVWVWVETQGTHTHTHTHGMGICQKCIALEYKSRCNYTAVKLNL</sequence>
<dbReference type="AlphaFoldDB" id="A0A0D0DCM5"/>
<keyword evidence="3" id="KW-1185">Reference proteome</keyword>
<dbReference type="HOGENOM" id="CLU_2038815_0_0_1"/>
<evidence type="ECO:0000313" key="3">
    <source>
        <dbReference type="Proteomes" id="UP000054538"/>
    </source>
</evidence>
<reference evidence="2 3" key="1">
    <citation type="submission" date="2014-04" db="EMBL/GenBank/DDBJ databases">
        <authorList>
            <consortium name="DOE Joint Genome Institute"/>
            <person name="Kuo A."/>
            <person name="Kohler A."/>
            <person name="Jargeat P."/>
            <person name="Nagy L.G."/>
            <person name="Floudas D."/>
            <person name="Copeland A."/>
            <person name="Barry K.W."/>
            <person name="Cichocki N."/>
            <person name="Veneault-Fourrey C."/>
            <person name="LaButti K."/>
            <person name="Lindquist E.A."/>
            <person name="Lipzen A."/>
            <person name="Lundell T."/>
            <person name="Morin E."/>
            <person name="Murat C."/>
            <person name="Sun H."/>
            <person name="Tunlid A."/>
            <person name="Henrissat B."/>
            <person name="Grigoriev I.V."/>
            <person name="Hibbett D.S."/>
            <person name="Martin F."/>
            <person name="Nordberg H.P."/>
            <person name="Cantor M.N."/>
            <person name="Hua S.X."/>
        </authorList>
    </citation>
    <scope>NUCLEOTIDE SEQUENCE [LARGE SCALE GENOMIC DNA]</scope>
    <source>
        <strain evidence="2 3">Ve08.2h10</strain>
    </source>
</reference>
<dbReference type="Proteomes" id="UP000054538">
    <property type="component" value="Unassembled WGS sequence"/>
</dbReference>
<protein>
    <submittedName>
        <fullName evidence="2">Uncharacterized protein</fullName>
    </submittedName>
</protein>
<feature type="region of interest" description="Disordered" evidence="1">
    <location>
        <begin position="18"/>
        <end position="41"/>
    </location>
</feature>
<name>A0A0D0DCM5_9AGAM</name>
<proteinExistence type="predicted"/>
<dbReference type="EMBL" id="KN825704">
    <property type="protein sequence ID" value="KIK81936.1"/>
    <property type="molecule type" value="Genomic_DNA"/>
</dbReference>
<dbReference type="InParanoid" id="A0A0D0DCM5"/>